<reference evidence="1" key="1">
    <citation type="submission" date="2021-01" db="UniProtKB">
        <authorList>
            <consortium name="EnsemblPlants"/>
        </authorList>
    </citation>
    <scope>IDENTIFICATION</scope>
</reference>
<sequence length="53" mass="6211">MKAAEGDGSCEARRLRSGGDPIERIWRRRSSPCSTGWWLSSNFGRWASRRRWK</sequence>
<protein>
    <submittedName>
        <fullName evidence="1">Uncharacterized protein</fullName>
    </submittedName>
</protein>
<dbReference type="EnsemblPlants" id="Kaladp0102s0023.1.v1.1">
    <property type="protein sequence ID" value="Kaladp0102s0023.1.v1.1.CDS.1"/>
    <property type="gene ID" value="Kaladp0102s0023.v1.1"/>
</dbReference>
<dbReference type="Proteomes" id="UP000594263">
    <property type="component" value="Unplaced"/>
</dbReference>
<evidence type="ECO:0000313" key="2">
    <source>
        <dbReference type="Proteomes" id="UP000594263"/>
    </source>
</evidence>
<accession>A0A7N0V4W0</accession>
<dbReference type="Gramene" id="Kaladp0102s0023.1.v1.1">
    <property type="protein sequence ID" value="Kaladp0102s0023.1.v1.1.CDS.1"/>
    <property type="gene ID" value="Kaladp0102s0023.v1.1"/>
</dbReference>
<organism evidence="1 2">
    <name type="scientific">Kalanchoe fedtschenkoi</name>
    <name type="common">Lavender scallops</name>
    <name type="synonym">South American air plant</name>
    <dbReference type="NCBI Taxonomy" id="63787"/>
    <lineage>
        <taxon>Eukaryota</taxon>
        <taxon>Viridiplantae</taxon>
        <taxon>Streptophyta</taxon>
        <taxon>Embryophyta</taxon>
        <taxon>Tracheophyta</taxon>
        <taxon>Spermatophyta</taxon>
        <taxon>Magnoliopsida</taxon>
        <taxon>eudicotyledons</taxon>
        <taxon>Gunneridae</taxon>
        <taxon>Pentapetalae</taxon>
        <taxon>Saxifragales</taxon>
        <taxon>Crassulaceae</taxon>
        <taxon>Kalanchoe</taxon>
    </lineage>
</organism>
<proteinExistence type="predicted"/>
<keyword evidence="2" id="KW-1185">Reference proteome</keyword>
<evidence type="ECO:0000313" key="1">
    <source>
        <dbReference type="EnsemblPlants" id="Kaladp0102s0023.1.v1.1.CDS.1"/>
    </source>
</evidence>
<dbReference type="AlphaFoldDB" id="A0A7N0V4W0"/>
<name>A0A7N0V4W0_KALFE</name>